<evidence type="ECO:0000313" key="2">
    <source>
        <dbReference type="EMBL" id="MEB8342686.1"/>
    </source>
</evidence>
<reference evidence="2 3" key="1">
    <citation type="submission" date="2022-10" db="EMBL/GenBank/DDBJ databases">
        <authorList>
            <person name="Xie J."/>
            <person name="Shen N."/>
        </authorList>
    </citation>
    <scope>NUCLEOTIDE SEQUENCE [LARGE SCALE GENOMIC DNA]</scope>
    <source>
        <strain evidence="2 3">YIM65594</strain>
    </source>
</reference>
<proteinExistence type="predicted"/>
<comment type="caution">
    <text evidence="2">The sequence shown here is derived from an EMBL/GenBank/DDBJ whole genome shotgun (WGS) entry which is preliminary data.</text>
</comment>
<dbReference type="RefSeq" id="WP_326022247.1">
    <property type="nucleotide sequence ID" value="NZ_JAOZYC010000169.1"/>
</dbReference>
<evidence type="ECO:0000256" key="1">
    <source>
        <dbReference type="SAM" id="MobiDB-lite"/>
    </source>
</evidence>
<accession>A0ABU6FF63</accession>
<dbReference type="EMBL" id="JAOZYC010000169">
    <property type="protein sequence ID" value="MEB8342686.1"/>
    <property type="molecule type" value="Genomic_DNA"/>
</dbReference>
<name>A0ABU6FF63_9ACTN</name>
<sequence length="144" mass="14403">MASDGYKVDLSALDQVIRKLNAIIGDLGKANGDTKSNTYLPPGALGASVAGQCTTGGSTSGGRFEEAEALTSAHAEMKDYLEAVVAHLESVMDDFGTKTKKAHGAYQDAEADTSNAVHGANQVSTSSSGSGIGSGSSAGSMSGV</sequence>
<protein>
    <submittedName>
        <fullName evidence="2">Uncharacterized protein</fullName>
    </submittedName>
</protein>
<feature type="region of interest" description="Disordered" evidence="1">
    <location>
        <begin position="106"/>
        <end position="144"/>
    </location>
</feature>
<dbReference type="Proteomes" id="UP001354931">
    <property type="component" value="Unassembled WGS sequence"/>
</dbReference>
<evidence type="ECO:0000313" key="3">
    <source>
        <dbReference type="Proteomes" id="UP001354931"/>
    </source>
</evidence>
<gene>
    <name evidence="2" type="ORF">OKJ99_34845</name>
</gene>
<organism evidence="2 3">
    <name type="scientific">Streptomyces endophyticus</name>
    <dbReference type="NCBI Taxonomy" id="714166"/>
    <lineage>
        <taxon>Bacteria</taxon>
        <taxon>Bacillati</taxon>
        <taxon>Actinomycetota</taxon>
        <taxon>Actinomycetes</taxon>
        <taxon>Kitasatosporales</taxon>
        <taxon>Streptomycetaceae</taxon>
        <taxon>Streptomyces</taxon>
    </lineage>
</organism>
<keyword evidence="3" id="KW-1185">Reference proteome</keyword>